<feature type="compositionally biased region" description="Low complexity" evidence="3">
    <location>
        <begin position="390"/>
        <end position="426"/>
    </location>
</feature>
<dbReference type="SUPFAM" id="SSF47370">
    <property type="entry name" value="Bromodomain"/>
    <property type="match status" value="1"/>
</dbReference>
<feature type="compositionally biased region" description="Low complexity" evidence="3">
    <location>
        <begin position="1"/>
        <end position="17"/>
    </location>
</feature>
<feature type="compositionally biased region" description="Low complexity" evidence="3">
    <location>
        <begin position="120"/>
        <end position="135"/>
    </location>
</feature>
<dbReference type="Gene3D" id="1.20.920.10">
    <property type="entry name" value="Bromodomain-like"/>
    <property type="match status" value="1"/>
</dbReference>
<keyword evidence="1 2" id="KW-0103">Bromodomain</keyword>
<dbReference type="PANTHER" id="PTHR44167">
    <property type="entry name" value="OVARIAN-SPECIFIC SERINE/THREONINE-PROTEIN KINASE LOK-RELATED"/>
    <property type="match status" value="1"/>
</dbReference>
<reference evidence="6" key="1">
    <citation type="submission" date="2021-06" db="EMBL/GenBank/DDBJ databases">
        <title>Genome Sequence of Mortierella hyaline Strain SCG-10, a Cold-Adapted, Nitrate-Reducing Fungus Isolated from Soil in Minnesota, USA.</title>
        <authorList>
            <person name="Aldossari N."/>
        </authorList>
    </citation>
    <scope>NUCLEOTIDE SEQUENCE</scope>
    <source>
        <strain evidence="6">SCG-10</strain>
    </source>
</reference>
<name>A0A9P7Y1B4_9FUNG</name>
<dbReference type="GO" id="GO:0044773">
    <property type="term" value="P:mitotic DNA damage checkpoint signaling"/>
    <property type="evidence" value="ECO:0007669"/>
    <property type="project" value="TreeGrafter"/>
</dbReference>
<proteinExistence type="predicted"/>
<keyword evidence="7" id="KW-1185">Reference proteome</keyword>
<dbReference type="GO" id="GO:0005634">
    <property type="term" value="C:nucleus"/>
    <property type="evidence" value="ECO:0007669"/>
    <property type="project" value="TreeGrafter"/>
</dbReference>
<feature type="domain" description="Bromo" evidence="5">
    <location>
        <begin position="508"/>
        <end position="585"/>
    </location>
</feature>
<feature type="compositionally biased region" description="Low complexity" evidence="3">
    <location>
        <begin position="214"/>
        <end position="242"/>
    </location>
</feature>
<feature type="compositionally biased region" description="Polar residues" evidence="3">
    <location>
        <begin position="1078"/>
        <end position="1093"/>
    </location>
</feature>
<dbReference type="Gene3D" id="1.10.510.10">
    <property type="entry name" value="Transferase(Phosphotransferase) domain 1"/>
    <property type="match status" value="1"/>
</dbReference>
<feature type="region of interest" description="Disordered" evidence="3">
    <location>
        <begin position="1"/>
        <end position="272"/>
    </location>
</feature>
<evidence type="ECO:0000256" key="1">
    <source>
        <dbReference type="ARBA" id="ARBA00023117"/>
    </source>
</evidence>
<evidence type="ECO:0000256" key="3">
    <source>
        <dbReference type="SAM" id="MobiDB-lite"/>
    </source>
</evidence>
<dbReference type="InterPro" id="IPR036427">
    <property type="entry name" value="Bromodomain-like_sf"/>
</dbReference>
<dbReference type="GO" id="GO:0005737">
    <property type="term" value="C:cytoplasm"/>
    <property type="evidence" value="ECO:0007669"/>
    <property type="project" value="TreeGrafter"/>
</dbReference>
<feature type="region of interest" description="Disordered" evidence="3">
    <location>
        <begin position="294"/>
        <end position="460"/>
    </location>
</feature>
<dbReference type="InterPro" id="IPR000719">
    <property type="entry name" value="Prot_kinase_dom"/>
</dbReference>
<accession>A0A9P7Y1B4</accession>
<feature type="region of interest" description="Disordered" evidence="3">
    <location>
        <begin position="869"/>
        <end position="947"/>
    </location>
</feature>
<organism evidence="6 7">
    <name type="scientific">Linnemannia hyalina</name>
    <dbReference type="NCBI Taxonomy" id="64524"/>
    <lineage>
        <taxon>Eukaryota</taxon>
        <taxon>Fungi</taxon>
        <taxon>Fungi incertae sedis</taxon>
        <taxon>Mucoromycota</taxon>
        <taxon>Mortierellomycotina</taxon>
        <taxon>Mortierellomycetes</taxon>
        <taxon>Mortierellales</taxon>
        <taxon>Mortierellaceae</taxon>
        <taxon>Linnemannia</taxon>
    </lineage>
</organism>
<dbReference type="PROSITE" id="PS50011">
    <property type="entry name" value="PROTEIN_KINASE_DOM"/>
    <property type="match status" value="1"/>
</dbReference>
<feature type="compositionally biased region" description="Low complexity" evidence="3">
    <location>
        <begin position="882"/>
        <end position="905"/>
    </location>
</feature>
<dbReference type="Proteomes" id="UP000707451">
    <property type="component" value="Unassembled WGS sequence"/>
</dbReference>
<feature type="compositionally biased region" description="Polar residues" evidence="3">
    <location>
        <begin position="256"/>
        <end position="266"/>
    </location>
</feature>
<evidence type="ECO:0000259" key="4">
    <source>
        <dbReference type="PROSITE" id="PS50011"/>
    </source>
</evidence>
<evidence type="ECO:0000313" key="6">
    <source>
        <dbReference type="EMBL" id="KAG9069496.1"/>
    </source>
</evidence>
<evidence type="ECO:0000313" key="7">
    <source>
        <dbReference type="Proteomes" id="UP000707451"/>
    </source>
</evidence>
<feature type="compositionally biased region" description="Polar residues" evidence="3">
    <location>
        <begin position="443"/>
        <end position="452"/>
    </location>
</feature>
<sequence>MAHLQKSSPSKSSRPSPTNIPAPVPIRPYGGSSWQGSRPDSDSTPAAPKGSALPNYISLRTTASPVSTSTKPFPPKESPSPSASPSPTPHPQQSSGFKIRIPRDLPNIPDIFRNPDSARSKSSASPRSKSSTPYSPATSPNQHSTSVDAEPVYQQSLALTIQPVDNSKRTHSEMLSGETAPTKNFPIFDQRKNAGKKIKTDRSTPSPSVPVTPSPSVSKPVVPRASRSMSRSNSSQSLSSGAPPSPRKSPSKRNATKTSAPQTNSDLPPIKLIFAADTAGPVVPDAVVKEESTDVTMAAASPLKRHRSRSYTKSSSPAPAPAPTAVRLPTPMFINGGTSIGSFEANHTASSRVPSTFKATTSCPFSTQPSVGTAPSTSHDSPSRSLVEATPSTSHHSSSRPLVEATSSSTSSSGNESSAPPASNDPSSDDRSVQLPKNLAPAGSSSDVHVTNSPPPPPASIADAIEQNIRTNETLQLVRLGMSILDRLLSNPVSKCFVNKVPLALTTYHTSIKHPMDLTTIEQKLWKAFVVQQQSVSQPMNPALLSTADHITFTTGYSKQAEFEHDLWQIYNNAVTFNPPSDNINKQATQFQLLYNGLLMAHRDGQLPIPRMPQELYHTSLVSLDSPGALYLFRAQTFREMDRKLTDMATDLFANFHQPLIDMMNNPEPMSSEKPRFARMYINKNRSLLGNCRDDPRARLAILSDLRVSKPFNDPAGGPNPIKVVHIKARVMLGKPIGERHDMITVGDLDCPCAWIVFAGIKTLDLDINVPTRFEKRMLSRIRHDVSPFVDTTLTTEQERGFLEALGFRRTTAHGDEPAPSESAAALAPPQTSSNPPAVPPTQLPAPTSKQSSPSISTAIATRPMADRVEPNAWPSLPSPILPSSTPPSSTAASPPTSTPMPTLAKLAATPINPGVLPEKSGSQELKRPFEESISESQHGATDMRHMAKRSPSLIANERNAAAVAAAAAATSAMRLNLKLASSHQAIQPNHIIRQVPHPSPAPVQPVPLAPPTVARPFDPAPAPVTIAQASQKSTASTGQTAIRDSPLISPLVTTAMKSVPMIMSTPTSTLATPSTTGQGNEFEQGNLLTTGAGSSRALTDREEQMLRDIKVTAQEKQVPYTSWNAIEPTLIADSAQGLFKRIYHVQGEEGLVIQNFKEMDTESFEQRVREVACLLKLRGLEGVGQIQSIIDDDEDHLVGLSMTKYAYTLKAYATNARRHPSPCQKLSLIRDMVAALSSIHGAGLAHRDLSEVNIMVDEDPLLKLEDNTPRPWVRVIDFGKSVFVEPEEVKRWSMKDHVPDEELALLPLVVLPPDHGYKLYRSILTLPRSKQDHTPLPPVDPRSEDVYSLGVLIWRTFSGKSPWNGAIEDDIKTIRYLISTDEQIKFQLEREVTGQRSRELLLRCLTAEASTRSTIHQLRDWLEQPEILAELLREFETLGGGRKKVRKILD</sequence>
<dbReference type="InterPro" id="IPR011009">
    <property type="entry name" value="Kinase-like_dom_sf"/>
</dbReference>
<feature type="compositionally biased region" description="Low complexity" evidence="3">
    <location>
        <begin position="818"/>
        <end position="830"/>
    </location>
</feature>
<evidence type="ECO:0000256" key="2">
    <source>
        <dbReference type="PROSITE-ProRule" id="PRU00035"/>
    </source>
</evidence>
<feature type="region of interest" description="Disordered" evidence="3">
    <location>
        <begin position="1070"/>
        <end position="1093"/>
    </location>
</feature>
<gene>
    <name evidence="6" type="ORF">KI688_010399</name>
</gene>
<feature type="compositionally biased region" description="Polar residues" evidence="3">
    <location>
        <begin position="136"/>
        <end position="165"/>
    </location>
</feature>
<dbReference type="SMART" id="SM00220">
    <property type="entry name" value="S_TKc"/>
    <property type="match status" value="1"/>
</dbReference>
<dbReference type="OrthoDB" id="4062651at2759"/>
<dbReference type="EMBL" id="JAHRHY010000005">
    <property type="protein sequence ID" value="KAG9069496.1"/>
    <property type="molecule type" value="Genomic_DNA"/>
</dbReference>
<dbReference type="PANTHER" id="PTHR44167:SF18">
    <property type="entry name" value="PROTEIN KINASE DOMAIN-CONTAINING PROTEIN"/>
    <property type="match status" value="1"/>
</dbReference>
<feature type="domain" description="Protein kinase" evidence="4">
    <location>
        <begin position="1129"/>
        <end position="1428"/>
    </location>
</feature>
<evidence type="ECO:0008006" key="8">
    <source>
        <dbReference type="Google" id="ProtNLM"/>
    </source>
</evidence>
<comment type="caution">
    <text evidence="6">The sequence shown here is derived from an EMBL/GenBank/DDBJ whole genome shotgun (WGS) entry which is preliminary data.</text>
</comment>
<dbReference type="PROSITE" id="PS50014">
    <property type="entry name" value="BROMODOMAIN_2"/>
    <property type="match status" value="1"/>
</dbReference>
<evidence type="ECO:0000259" key="5">
    <source>
        <dbReference type="PROSITE" id="PS50014"/>
    </source>
</evidence>
<dbReference type="SMART" id="SM00297">
    <property type="entry name" value="BROMO"/>
    <property type="match status" value="1"/>
</dbReference>
<feature type="compositionally biased region" description="Polar residues" evidence="3">
    <location>
        <begin position="336"/>
        <end position="384"/>
    </location>
</feature>
<dbReference type="GO" id="GO:0006325">
    <property type="term" value="P:chromatin organization"/>
    <property type="evidence" value="ECO:0007669"/>
    <property type="project" value="UniProtKB-ARBA"/>
</dbReference>
<dbReference type="SUPFAM" id="SSF56112">
    <property type="entry name" value="Protein kinase-like (PK-like)"/>
    <property type="match status" value="1"/>
</dbReference>
<feature type="compositionally biased region" description="Pro residues" evidence="3">
    <location>
        <begin position="72"/>
        <end position="90"/>
    </location>
</feature>
<dbReference type="InterPro" id="IPR001487">
    <property type="entry name" value="Bromodomain"/>
</dbReference>
<dbReference type="GO" id="GO:0005524">
    <property type="term" value="F:ATP binding"/>
    <property type="evidence" value="ECO:0007669"/>
    <property type="project" value="InterPro"/>
</dbReference>
<dbReference type="Pfam" id="PF00439">
    <property type="entry name" value="Bromodomain"/>
    <property type="match status" value="1"/>
</dbReference>
<feature type="region of interest" description="Disordered" evidence="3">
    <location>
        <begin position="812"/>
        <end position="856"/>
    </location>
</feature>
<dbReference type="GO" id="GO:0004674">
    <property type="term" value="F:protein serine/threonine kinase activity"/>
    <property type="evidence" value="ECO:0007669"/>
    <property type="project" value="TreeGrafter"/>
</dbReference>
<feature type="compositionally biased region" description="Polar residues" evidence="3">
    <location>
        <begin position="32"/>
        <end position="44"/>
    </location>
</feature>
<protein>
    <recommendedName>
        <fullName evidence="8">Protein kinase domain-containing protein</fullName>
    </recommendedName>
</protein>
<dbReference type="CDD" id="cd04369">
    <property type="entry name" value="Bromodomain"/>
    <property type="match status" value="1"/>
</dbReference>